<organism evidence="1">
    <name type="scientific">marine sediment metagenome</name>
    <dbReference type="NCBI Taxonomy" id="412755"/>
    <lineage>
        <taxon>unclassified sequences</taxon>
        <taxon>metagenomes</taxon>
        <taxon>ecological metagenomes</taxon>
    </lineage>
</organism>
<feature type="non-terminal residue" evidence="1">
    <location>
        <position position="54"/>
    </location>
</feature>
<dbReference type="AlphaFoldDB" id="X0VXA9"/>
<evidence type="ECO:0000313" key="1">
    <source>
        <dbReference type="EMBL" id="GAG05141.1"/>
    </source>
</evidence>
<dbReference type="EMBL" id="BARS01025527">
    <property type="protein sequence ID" value="GAG05141.1"/>
    <property type="molecule type" value="Genomic_DNA"/>
</dbReference>
<accession>X0VXA9</accession>
<reference evidence="1" key="1">
    <citation type="journal article" date="2014" name="Front. Microbiol.">
        <title>High frequency of phylogenetically diverse reductive dehalogenase-homologous genes in deep subseafloor sedimentary metagenomes.</title>
        <authorList>
            <person name="Kawai M."/>
            <person name="Futagami T."/>
            <person name="Toyoda A."/>
            <person name="Takaki Y."/>
            <person name="Nishi S."/>
            <person name="Hori S."/>
            <person name="Arai W."/>
            <person name="Tsubouchi T."/>
            <person name="Morono Y."/>
            <person name="Uchiyama I."/>
            <person name="Ito T."/>
            <person name="Fujiyama A."/>
            <person name="Inagaki F."/>
            <person name="Takami H."/>
        </authorList>
    </citation>
    <scope>NUCLEOTIDE SEQUENCE</scope>
    <source>
        <strain evidence="1">Expedition CK06-06</strain>
    </source>
</reference>
<sequence length="54" mass="6030">MNSRPGNVEKIMSLDLAEFHRSLKTLSPDVTLKDGQTEIIISAESAEVRIVYEP</sequence>
<gene>
    <name evidence="1" type="ORF">S01H1_40320</name>
</gene>
<comment type="caution">
    <text evidence="1">The sequence shown here is derived from an EMBL/GenBank/DDBJ whole genome shotgun (WGS) entry which is preliminary data.</text>
</comment>
<name>X0VXA9_9ZZZZ</name>
<proteinExistence type="predicted"/>
<protein>
    <submittedName>
        <fullName evidence="1">Uncharacterized protein</fullName>
    </submittedName>
</protein>